<dbReference type="InterPro" id="IPR012312">
    <property type="entry name" value="Hemerythrin-like"/>
</dbReference>
<dbReference type="EMBL" id="DF238808">
    <property type="protein sequence ID" value="GAC96816.1"/>
    <property type="molecule type" value="Genomic_DNA"/>
</dbReference>
<protein>
    <recommendedName>
        <fullName evidence="2">Hemerythrin-like domain-containing protein</fullName>
    </recommendedName>
</protein>
<dbReference type="Gene3D" id="1.20.120.520">
    <property type="entry name" value="nmb1532 protein domain like"/>
    <property type="match status" value="1"/>
</dbReference>
<accession>R9P659</accession>
<gene>
    <name evidence="3" type="ORF">PHSY_004400</name>
</gene>
<dbReference type="AlphaFoldDB" id="R9P659"/>
<proteinExistence type="predicted"/>
<dbReference type="OrthoDB" id="9983919at2759"/>
<reference evidence="4" key="1">
    <citation type="journal article" date="2013" name="Genome Announc.">
        <title>Draft genome sequence of the basidiomycetous yeast-like fungus Pseudozyma hubeiensis SY62, which produces an abundant amount of the biosurfactant mannosylerythritol lipids.</title>
        <authorList>
            <person name="Konishi M."/>
            <person name="Hatada Y."/>
            <person name="Horiuchi J."/>
        </authorList>
    </citation>
    <scope>NUCLEOTIDE SEQUENCE [LARGE SCALE GENOMIC DNA]</scope>
    <source>
        <strain evidence="4">SY62</strain>
    </source>
</reference>
<sequence>MTGKKNLLDEIKVDHDNIRDLHKRFHDAYKAGDHGHCEAIVNTIIHEAAVHSDAEELSIYKLMERFNMASAAEKDRDDHQQVKQAVSELDTHQISGAGLDVFAQKVDKACRLFIEHAEEEENDQLPRLCKELSADEQSKAVDDFLSASKMAPTRPHPSAPQSGGMTQKLAGGMSKPLDKAVEMGRKFVDHDCFNRAFLPANWIVFLSSVLLFDWEARIIFTQKLELVRLLRRVPPSDRGQAASRPTAAIKNTNPLTKTKERLYQRQKTSSTVRVQHDPNPDPAQID</sequence>
<dbReference type="STRING" id="1305764.R9P659"/>
<feature type="region of interest" description="Disordered" evidence="1">
    <location>
        <begin position="150"/>
        <end position="170"/>
    </location>
</feature>
<keyword evidence="4" id="KW-1185">Reference proteome</keyword>
<dbReference type="HOGENOM" id="CLU_973610_0_0_1"/>
<organism evidence="3 4">
    <name type="scientific">Pseudozyma hubeiensis (strain SY62)</name>
    <name type="common">Yeast</name>
    <dbReference type="NCBI Taxonomy" id="1305764"/>
    <lineage>
        <taxon>Eukaryota</taxon>
        <taxon>Fungi</taxon>
        <taxon>Dikarya</taxon>
        <taxon>Basidiomycota</taxon>
        <taxon>Ustilaginomycotina</taxon>
        <taxon>Ustilaginomycetes</taxon>
        <taxon>Ustilaginales</taxon>
        <taxon>Ustilaginaceae</taxon>
        <taxon>Pseudozyma</taxon>
    </lineage>
</organism>
<dbReference type="PANTHER" id="PTHR35585">
    <property type="entry name" value="HHE DOMAIN PROTEIN (AFU_ORTHOLOGUE AFUA_4G00730)"/>
    <property type="match status" value="1"/>
</dbReference>
<evidence type="ECO:0000256" key="1">
    <source>
        <dbReference type="SAM" id="MobiDB-lite"/>
    </source>
</evidence>
<evidence type="ECO:0000259" key="2">
    <source>
        <dbReference type="Pfam" id="PF01814"/>
    </source>
</evidence>
<feature type="region of interest" description="Disordered" evidence="1">
    <location>
        <begin position="235"/>
        <end position="286"/>
    </location>
</feature>
<name>R9P659_PSEHS</name>
<dbReference type="GeneID" id="24109682"/>
<dbReference type="Proteomes" id="UP000014071">
    <property type="component" value="Unassembled WGS sequence"/>
</dbReference>
<dbReference type="eggNOG" id="ENOG502S6K5">
    <property type="taxonomic scope" value="Eukaryota"/>
</dbReference>
<feature type="domain" description="Hemerythrin-like" evidence="2">
    <location>
        <begin position="7"/>
        <end position="128"/>
    </location>
</feature>
<dbReference type="PANTHER" id="PTHR35585:SF1">
    <property type="entry name" value="HHE DOMAIN PROTEIN (AFU_ORTHOLOGUE AFUA_4G00730)"/>
    <property type="match status" value="1"/>
</dbReference>
<evidence type="ECO:0000313" key="4">
    <source>
        <dbReference type="Proteomes" id="UP000014071"/>
    </source>
</evidence>
<evidence type="ECO:0000313" key="3">
    <source>
        <dbReference type="EMBL" id="GAC96816.1"/>
    </source>
</evidence>
<dbReference type="RefSeq" id="XP_012190403.1">
    <property type="nucleotide sequence ID" value="XM_012335013.1"/>
</dbReference>
<dbReference type="Pfam" id="PF01814">
    <property type="entry name" value="Hemerythrin"/>
    <property type="match status" value="1"/>
</dbReference>